<gene>
    <name evidence="3" type="ORF">TL5118_03159</name>
    <name evidence="4" type="ORF">TL5120_03409</name>
</gene>
<dbReference type="InterPro" id="IPR020904">
    <property type="entry name" value="Sc_DH/Rdtase_CS"/>
</dbReference>
<dbReference type="GO" id="GO:0016491">
    <property type="term" value="F:oxidoreductase activity"/>
    <property type="evidence" value="ECO:0007669"/>
    <property type="project" value="UniProtKB-KW"/>
</dbReference>
<keyword evidence="5" id="KW-1185">Reference proteome</keyword>
<dbReference type="PANTHER" id="PTHR44196:SF1">
    <property type="entry name" value="DEHYDROGENASE_REDUCTASE SDR FAMILY MEMBER 7B"/>
    <property type="match status" value="1"/>
</dbReference>
<dbReference type="InterPro" id="IPR036291">
    <property type="entry name" value="NAD(P)-bd_dom_sf"/>
</dbReference>
<evidence type="ECO:0000313" key="5">
    <source>
        <dbReference type="Proteomes" id="UP000051086"/>
    </source>
</evidence>
<evidence type="ECO:0000313" key="3">
    <source>
        <dbReference type="EMBL" id="CUH69200.1"/>
    </source>
</evidence>
<dbReference type="PANTHER" id="PTHR44196">
    <property type="entry name" value="DEHYDROGENASE/REDUCTASE SDR FAMILY MEMBER 7B"/>
    <property type="match status" value="1"/>
</dbReference>
<dbReference type="Proteomes" id="UP000051086">
    <property type="component" value="Unassembled WGS sequence"/>
</dbReference>
<protein>
    <submittedName>
        <fullName evidence="3 4">Oxidoreductase</fullName>
        <ecNumber evidence="3 4">1.-.-.-</ecNumber>
    </submittedName>
</protein>
<dbReference type="PRINTS" id="PR00081">
    <property type="entry name" value="GDHRDH"/>
</dbReference>
<dbReference type="OrthoDB" id="335726at2"/>
<accession>A0A0P1G9H8</accession>
<sequence>MPEGRRSGGPNPRRSERIWLIGASEGIGEALARAYADRGDSLILSARTEARLHVLAETLPGSHDVLPLDIGDDQSIAQAQLAMRSIGPVDRVINMAALYDPGQVEELDLQRASDIVRVNLVGTLMVARAAVSVLRPAGQLALCGSVAGYFGLPQGQIYSATKAAVINLAESLRIELSGRFDVRLLSPGFVDTRLTQKNAFAMPGLMTPEGAAQAIVRGLDRRPFEVHFPRRLTLPLKLLRLLPYALAFPLTRRLLR</sequence>
<evidence type="ECO:0000256" key="2">
    <source>
        <dbReference type="ARBA" id="ARBA00023002"/>
    </source>
</evidence>
<organism evidence="4 6">
    <name type="scientific">Thalassovita autumnalis</name>
    <dbReference type="NCBI Taxonomy" id="2072972"/>
    <lineage>
        <taxon>Bacteria</taxon>
        <taxon>Pseudomonadati</taxon>
        <taxon>Pseudomonadota</taxon>
        <taxon>Alphaproteobacteria</taxon>
        <taxon>Rhodobacterales</taxon>
        <taxon>Roseobacteraceae</taxon>
        <taxon>Thalassovita</taxon>
    </lineage>
</organism>
<evidence type="ECO:0000313" key="4">
    <source>
        <dbReference type="EMBL" id="CUH73597.1"/>
    </source>
</evidence>
<dbReference type="EC" id="1.-.-.-" evidence="3 4"/>
<dbReference type="InterPro" id="IPR002347">
    <property type="entry name" value="SDR_fam"/>
</dbReference>
<dbReference type="PROSITE" id="PS00061">
    <property type="entry name" value="ADH_SHORT"/>
    <property type="match status" value="1"/>
</dbReference>
<dbReference type="Proteomes" id="UP000051887">
    <property type="component" value="Unassembled WGS sequence"/>
</dbReference>
<dbReference type="EMBL" id="CYSB01000038">
    <property type="protein sequence ID" value="CUH69200.1"/>
    <property type="molecule type" value="Genomic_DNA"/>
</dbReference>
<dbReference type="SUPFAM" id="SSF51735">
    <property type="entry name" value="NAD(P)-binding Rossmann-fold domains"/>
    <property type="match status" value="1"/>
</dbReference>
<keyword evidence="2 4" id="KW-0560">Oxidoreductase</keyword>
<evidence type="ECO:0000256" key="1">
    <source>
        <dbReference type="ARBA" id="ARBA00006484"/>
    </source>
</evidence>
<dbReference type="RefSeq" id="WP_058244742.1">
    <property type="nucleotide sequence ID" value="NZ_CYSB01000038.1"/>
</dbReference>
<reference evidence="3 5" key="1">
    <citation type="submission" date="2015-09" db="EMBL/GenBank/DDBJ databases">
        <authorList>
            <person name="Rodrigo-Torres L."/>
            <person name="Arahal D.R."/>
        </authorList>
    </citation>
    <scope>NUCLEOTIDE SEQUENCE [LARGE SCALE GENOMIC DNA]</scope>
    <source>
        <strain evidence="3 5">CECT 5118</strain>
    </source>
</reference>
<dbReference type="Gene3D" id="3.40.50.720">
    <property type="entry name" value="NAD(P)-binding Rossmann-like Domain"/>
    <property type="match status" value="1"/>
</dbReference>
<evidence type="ECO:0000313" key="6">
    <source>
        <dbReference type="Proteomes" id="UP000051887"/>
    </source>
</evidence>
<dbReference type="EMBL" id="CYSC01000041">
    <property type="protein sequence ID" value="CUH73597.1"/>
    <property type="molecule type" value="Genomic_DNA"/>
</dbReference>
<reference evidence="4 6" key="2">
    <citation type="submission" date="2015-09" db="EMBL/GenBank/DDBJ databases">
        <authorList>
            <consortium name="Swine Surveillance"/>
        </authorList>
    </citation>
    <scope>NUCLEOTIDE SEQUENCE [LARGE SCALE GENOMIC DNA]</scope>
    <source>
        <strain evidence="4 6">5120</strain>
    </source>
</reference>
<dbReference type="GO" id="GO:0016020">
    <property type="term" value="C:membrane"/>
    <property type="evidence" value="ECO:0007669"/>
    <property type="project" value="TreeGrafter"/>
</dbReference>
<name>A0A0P1G9H8_9RHOB</name>
<dbReference type="Pfam" id="PF00106">
    <property type="entry name" value="adh_short"/>
    <property type="match status" value="1"/>
</dbReference>
<dbReference type="AlphaFoldDB" id="A0A0P1G9H8"/>
<comment type="similarity">
    <text evidence="1">Belongs to the short-chain dehydrogenases/reductases (SDR) family.</text>
</comment>
<proteinExistence type="inferred from homology"/>